<sequence>MRLAFKSVATIMSLLAVVSASALPQDTPDPEPTPVRYYCNGPLSLKCPDGYRCCGPIVVGKGGICYKGPSGVCPL</sequence>
<dbReference type="AlphaFoldDB" id="A0A9P6EID9"/>
<feature type="signal peptide" evidence="1">
    <location>
        <begin position="1"/>
        <end position="20"/>
    </location>
</feature>
<evidence type="ECO:0000313" key="2">
    <source>
        <dbReference type="EMBL" id="KAF9529635.1"/>
    </source>
</evidence>
<organism evidence="2 3">
    <name type="scientific">Crepidotus variabilis</name>
    <dbReference type="NCBI Taxonomy" id="179855"/>
    <lineage>
        <taxon>Eukaryota</taxon>
        <taxon>Fungi</taxon>
        <taxon>Dikarya</taxon>
        <taxon>Basidiomycota</taxon>
        <taxon>Agaricomycotina</taxon>
        <taxon>Agaricomycetes</taxon>
        <taxon>Agaricomycetidae</taxon>
        <taxon>Agaricales</taxon>
        <taxon>Agaricineae</taxon>
        <taxon>Crepidotaceae</taxon>
        <taxon>Crepidotus</taxon>
    </lineage>
</organism>
<name>A0A9P6EID9_9AGAR</name>
<accession>A0A9P6EID9</accession>
<feature type="chain" id="PRO_5040109701" evidence="1">
    <location>
        <begin position="21"/>
        <end position="75"/>
    </location>
</feature>
<dbReference type="EMBL" id="MU157845">
    <property type="protein sequence ID" value="KAF9529635.1"/>
    <property type="molecule type" value="Genomic_DNA"/>
</dbReference>
<dbReference type="OrthoDB" id="2976932at2759"/>
<keyword evidence="1" id="KW-0732">Signal</keyword>
<protein>
    <submittedName>
        <fullName evidence="2">Uncharacterized protein</fullName>
    </submittedName>
</protein>
<proteinExistence type="predicted"/>
<gene>
    <name evidence="2" type="ORF">CPB83DRAFT_852462</name>
</gene>
<reference evidence="2" key="1">
    <citation type="submission" date="2020-11" db="EMBL/GenBank/DDBJ databases">
        <authorList>
            <consortium name="DOE Joint Genome Institute"/>
            <person name="Ahrendt S."/>
            <person name="Riley R."/>
            <person name="Andreopoulos W."/>
            <person name="Labutti K."/>
            <person name="Pangilinan J."/>
            <person name="Ruiz-Duenas F.J."/>
            <person name="Barrasa J.M."/>
            <person name="Sanchez-Garcia M."/>
            <person name="Camarero S."/>
            <person name="Miyauchi S."/>
            <person name="Serrano A."/>
            <person name="Linde D."/>
            <person name="Babiker R."/>
            <person name="Drula E."/>
            <person name="Ayuso-Fernandez I."/>
            <person name="Pacheco R."/>
            <person name="Padilla G."/>
            <person name="Ferreira P."/>
            <person name="Barriuso J."/>
            <person name="Kellner H."/>
            <person name="Castanera R."/>
            <person name="Alfaro M."/>
            <person name="Ramirez L."/>
            <person name="Pisabarro A.G."/>
            <person name="Kuo A."/>
            <person name="Tritt A."/>
            <person name="Lipzen A."/>
            <person name="He G."/>
            <person name="Yan M."/>
            <person name="Ng V."/>
            <person name="Cullen D."/>
            <person name="Martin F."/>
            <person name="Rosso M.-N."/>
            <person name="Henrissat B."/>
            <person name="Hibbett D."/>
            <person name="Martinez A.T."/>
            <person name="Grigoriev I.V."/>
        </authorList>
    </citation>
    <scope>NUCLEOTIDE SEQUENCE</scope>
    <source>
        <strain evidence="2">CBS 506.95</strain>
    </source>
</reference>
<keyword evidence="3" id="KW-1185">Reference proteome</keyword>
<dbReference type="Proteomes" id="UP000807306">
    <property type="component" value="Unassembled WGS sequence"/>
</dbReference>
<comment type="caution">
    <text evidence="2">The sequence shown here is derived from an EMBL/GenBank/DDBJ whole genome shotgun (WGS) entry which is preliminary data.</text>
</comment>
<evidence type="ECO:0000313" key="3">
    <source>
        <dbReference type="Proteomes" id="UP000807306"/>
    </source>
</evidence>
<evidence type="ECO:0000256" key="1">
    <source>
        <dbReference type="SAM" id="SignalP"/>
    </source>
</evidence>